<dbReference type="Proteomes" id="UP001428341">
    <property type="component" value="Unassembled WGS sequence"/>
</dbReference>
<evidence type="ECO:0000313" key="2">
    <source>
        <dbReference type="Proteomes" id="UP001428341"/>
    </source>
</evidence>
<comment type="caution">
    <text evidence="1">The sequence shown here is derived from an EMBL/GenBank/DDBJ whole genome shotgun (WGS) entry which is preliminary data.</text>
</comment>
<accession>A0AAP0QR22</accession>
<dbReference type="AlphaFoldDB" id="A0AAP0QR22"/>
<name>A0AAP0QR22_9ROSI</name>
<proteinExistence type="predicted"/>
<protein>
    <submittedName>
        <fullName evidence="1">Uncharacterized protein</fullName>
    </submittedName>
</protein>
<gene>
    <name evidence="1" type="ORF">WN944_001110</name>
</gene>
<sequence>MAARGEAGVWRGTEFRIHLMGKKNDEVDVRVARKKEPIVSDRGSGNLIAHSKLPRRVGTGFTRAVEDGFLVVIFDRLSFGRKIWEVLLGEATLVGAIFGCVNDVDSFADRQRDQKNDDGQ</sequence>
<reference evidence="1 2" key="1">
    <citation type="submission" date="2024-05" db="EMBL/GenBank/DDBJ databases">
        <title>Haplotype-resolved chromosome-level genome assembly of Huyou (Citrus changshanensis).</title>
        <authorList>
            <person name="Miao C."/>
            <person name="Chen W."/>
            <person name="Wu Y."/>
            <person name="Wang L."/>
            <person name="Zhao S."/>
            <person name="Grierson D."/>
            <person name="Xu C."/>
            <person name="Chen K."/>
        </authorList>
    </citation>
    <scope>NUCLEOTIDE SEQUENCE [LARGE SCALE GENOMIC DNA]</scope>
    <source>
        <strain evidence="1">01-14</strain>
        <tissue evidence="1">Leaf</tissue>
    </source>
</reference>
<organism evidence="1 2">
    <name type="scientific">Citrus x changshan-huyou</name>
    <dbReference type="NCBI Taxonomy" id="2935761"/>
    <lineage>
        <taxon>Eukaryota</taxon>
        <taxon>Viridiplantae</taxon>
        <taxon>Streptophyta</taxon>
        <taxon>Embryophyta</taxon>
        <taxon>Tracheophyta</taxon>
        <taxon>Spermatophyta</taxon>
        <taxon>Magnoliopsida</taxon>
        <taxon>eudicotyledons</taxon>
        <taxon>Gunneridae</taxon>
        <taxon>Pentapetalae</taxon>
        <taxon>rosids</taxon>
        <taxon>malvids</taxon>
        <taxon>Sapindales</taxon>
        <taxon>Rutaceae</taxon>
        <taxon>Aurantioideae</taxon>
        <taxon>Citrus</taxon>
    </lineage>
</organism>
<keyword evidence="2" id="KW-1185">Reference proteome</keyword>
<dbReference type="EMBL" id="JBCGBO010000004">
    <property type="protein sequence ID" value="KAK9208750.1"/>
    <property type="molecule type" value="Genomic_DNA"/>
</dbReference>
<evidence type="ECO:0000313" key="1">
    <source>
        <dbReference type="EMBL" id="KAK9208750.1"/>
    </source>
</evidence>